<dbReference type="GO" id="GO:0005737">
    <property type="term" value="C:cytoplasm"/>
    <property type="evidence" value="ECO:0007669"/>
    <property type="project" value="UniProtKB-SubCell"/>
</dbReference>
<evidence type="ECO:0000313" key="9">
    <source>
        <dbReference type="EMBL" id="ANP27494.1"/>
    </source>
</evidence>
<keyword evidence="9" id="KW-0347">Helicase</keyword>
<evidence type="ECO:0000256" key="4">
    <source>
        <dbReference type="ARBA" id="ARBA00023172"/>
    </source>
</evidence>
<dbReference type="InterPro" id="IPR003583">
    <property type="entry name" value="Hlx-hairpin-Hlx_DNA-bd_motif"/>
</dbReference>
<dbReference type="KEGG" id="dva:DAD186_09440"/>
<feature type="domain" description="Helix-hairpin-helix DNA-binding motif class 1" evidence="8">
    <location>
        <begin position="74"/>
        <end position="93"/>
    </location>
</feature>
<accession>A0A1B0ZHN4</accession>
<dbReference type="GO" id="GO:0005524">
    <property type="term" value="F:ATP binding"/>
    <property type="evidence" value="ECO:0007669"/>
    <property type="project" value="InterPro"/>
</dbReference>
<dbReference type="InterPro" id="IPR010994">
    <property type="entry name" value="RuvA_2-like"/>
</dbReference>
<comment type="similarity">
    <text evidence="6">Belongs to the RuvA family.</text>
</comment>
<evidence type="ECO:0000313" key="10">
    <source>
        <dbReference type="Proteomes" id="UP000092596"/>
    </source>
</evidence>
<protein>
    <recommendedName>
        <fullName evidence="6">Holliday junction branch migration complex subunit RuvA</fullName>
    </recommendedName>
</protein>
<dbReference type="InterPro" id="IPR012340">
    <property type="entry name" value="NA-bd_OB-fold"/>
</dbReference>
<keyword evidence="9" id="KW-0378">Hydrolase</keyword>
<dbReference type="STRING" id="1630135.DAD186_09440"/>
<dbReference type="GO" id="GO:0009378">
    <property type="term" value="F:four-way junction helicase activity"/>
    <property type="evidence" value="ECO:0007669"/>
    <property type="project" value="InterPro"/>
</dbReference>
<dbReference type="Proteomes" id="UP000092596">
    <property type="component" value="Chromosome"/>
</dbReference>
<dbReference type="InterPro" id="IPR036267">
    <property type="entry name" value="RuvA_C_sf"/>
</dbReference>
<feature type="domain" description="Helix-hairpin-helix DNA-binding motif class 1" evidence="8">
    <location>
        <begin position="109"/>
        <end position="128"/>
    </location>
</feature>
<name>A0A1B0ZHN4_9MICO</name>
<dbReference type="Gene3D" id="2.40.50.140">
    <property type="entry name" value="Nucleic acid-binding proteins"/>
    <property type="match status" value="1"/>
</dbReference>
<dbReference type="GO" id="GO:0000400">
    <property type="term" value="F:four-way junction DNA binding"/>
    <property type="evidence" value="ECO:0007669"/>
    <property type="project" value="UniProtKB-UniRule"/>
</dbReference>
<evidence type="ECO:0000256" key="6">
    <source>
        <dbReference type="HAMAP-Rule" id="MF_00031"/>
    </source>
</evidence>
<keyword evidence="9" id="KW-0067">ATP-binding</keyword>
<comment type="subcellular location">
    <subcellularLocation>
        <location evidence="6">Cytoplasm</location>
    </subcellularLocation>
</comment>
<dbReference type="SUPFAM" id="SSF46929">
    <property type="entry name" value="DNA helicase RuvA subunit, C-terminal domain"/>
    <property type="match status" value="1"/>
</dbReference>
<dbReference type="SUPFAM" id="SSF47781">
    <property type="entry name" value="RuvA domain 2-like"/>
    <property type="match status" value="1"/>
</dbReference>
<evidence type="ECO:0000256" key="5">
    <source>
        <dbReference type="ARBA" id="ARBA00023204"/>
    </source>
</evidence>
<dbReference type="SMART" id="SM00278">
    <property type="entry name" value="HhH1"/>
    <property type="match status" value="2"/>
</dbReference>
<comment type="subunit">
    <text evidence="6">Homotetramer. Forms an RuvA(8)-RuvB(12)-Holliday junction (HJ) complex. HJ DNA is sandwiched between 2 RuvA tetramers; dsDNA enters through RuvA and exits via RuvB. An RuvB hexamer assembles on each DNA strand where it exits the tetramer. Each RuvB hexamer is contacted by two RuvA subunits (via domain III) on 2 adjacent RuvB subunits; this complex drives branch migration. In the full resolvosome a probable DNA-RuvA(4)-RuvB(12)-RuvC(2) complex forms which resolves the HJ.</text>
</comment>
<evidence type="ECO:0000256" key="1">
    <source>
        <dbReference type="ARBA" id="ARBA00022490"/>
    </source>
</evidence>
<proteinExistence type="inferred from homology"/>
<comment type="caution">
    <text evidence="6">Lacks conserved residue(s) required for the propagation of feature annotation.</text>
</comment>
<dbReference type="InterPro" id="IPR011114">
    <property type="entry name" value="RuvA_C"/>
</dbReference>
<feature type="region of interest" description="Domain III" evidence="6">
    <location>
        <begin position="159"/>
        <end position="220"/>
    </location>
</feature>
<organism evidence="9 10">
    <name type="scientific">Dermabacter vaginalis</name>
    <dbReference type="NCBI Taxonomy" id="1630135"/>
    <lineage>
        <taxon>Bacteria</taxon>
        <taxon>Bacillati</taxon>
        <taxon>Actinomycetota</taxon>
        <taxon>Actinomycetes</taxon>
        <taxon>Micrococcales</taxon>
        <taxon>Dermabacteraceae</taxon>
        <taxon>Dermabacter</taxon>
    </lineage>
</organism>
<dbReference type="Pfam" id="PF14520">
    <property type="entry name" value="HHH_5"/>
    <property type="match status" value="1"/>
</dbReference>
<dbReference type="CDD" id="cd14332">
    <property type="entry name" value="UBA_RuvA_C"/>
    <property type="match status" value="1"/>
</dbReference>
<feature type="region of interest" description="Disordered" evidence="7">
    <location>
        <begin position="136"/>
        <end position="162"/>
    </location>
</feature>
<keyword evidence="4 6" id="KW-0233">DNA recombination</keyword>
<dbReference type="Pfam" id="PF01330">
    <property type="entry name" value="RuvA_N"/>
    <property type="match status" value="1"/>
</dbReference>
<dbReference type="NCBIfam" id="TIGR00084">
    <property type="entry name" value="ruvA"/>
    <property type="match status" value="1"/>
</dbReference>
<keyword evidence="2 6" id="KW-0227">DNA damage</keyword>
<dbReference type="GO" id="GO:0006281">
    <property type="term" value="P:DNA repair"/>
    <property type="evidence" value="ECO:0007669"/>
    <property type="project" value="UniProtKB-UniRule"/>
</dbReference>
<dbReference type="EMBL" id="CP012117">
    <property type="protein sequence ID" value="ANP27494.1"/>
    <property type="molecule type" value="Genomic_DNA"/>
</dbReference>
<keyword evidence="1 6" id="KW-0963">Cytoplasm</keyword>
<comment type="domain">
    <text evidence="6">Has three domains with a flexible linker between the domains II and III and assumes an 'L' shape. Domain III is highly mobile and contacts RuvB.</text>
</comment>
<dbReference type="HAMAP" id="MF_00031">
    <property type="entry name" value="DNA_HJ_migration_RuvA"/>
    <property type="match status" value="1"/>
</dbReference>
<dbReference type="Gene3D" id="1.10.8.10">
    <property type="entry name" value="DNA helicase RuvA subunit, C-terminal domain"/>
    <property type="match status" value="1"/>
</dbReference>
<dbReference type="GO" id="GO:0009379">
    <property type="term" value="C:Holliday junction helicase complex"/>
    <property type="evidence" value="ECO:0007669"/>
    <property type="project" value="InterPro"/>
</dbReference>
<dbReference type="SUPFAM" id="SSF50249">
    <property type="entry name" value="Nucleic acid-binding proteins"/>
    <property type="match status" value="1"/>
</dbReference>
<reference evidence="9 10" key="1">
    <citation type="submission" date="2015-06" db="EMBL/GenBank/DDBJ databases">
        <title>Investigation of pathophysiology for high-risk pregnancy and development of treatment modality based on it.</title>
        <authorList>
            <person name="Kim B.-C."/>
            <person name="Lim S."/>
        </authorList>
    </citation>
    <scope>NUCLEOTIDE SEQUENCE [LARGE SCALE GENOMIC DNA]</scope>
    <source>
        <strain evidence="9 10">AD1-86</strain>
    </source>
</reference>
<sequence>MGVIASLRGAVSAIALDSFVLDVGGVGYLVNTSPQTLSAVRTGQEVLVHTELVVREDSMTLYGFLTKDETDLFRTIQSVSGIGPRIAIAVLAVMDPSRFARAVLDEDVKTLTSVPGIGKKGAQRMVLELKDKVAPFASSPKESGEPAPLEADPAQESVSETRAAKDVVQGLQGLGWPEKGAREAVEAVLAGYEEKEKGSSANLDSGVLLRLALRHLGGRA</sequence>
<gene>
    <name evidence="6" type="primary">ruvA</name>
    <name evidence="9" type="ORF">DAD186_09440</name>
</gene>
<dbReference type="GO" id="GO:0006310">
    <property type="term" value="P:DNA recombination"/>
    <property type="evidence" value="ECO:0007669"/>
    <property type="project" value="UniProtKB-UniRule"/>
</dbReference>
<keyword evidence="9" id="KW-0547">Nucleotide-binding</keyword>
<evidence type="ECO:0000256" key="2">
    <source>
        <dbReference type="ARBA" id="ARBA00022763"/>
    </source>
</evidence>
<comment type="function">
    <text evidence="6">The RuvA-RuvB-RuvC complex processes Holliday junction (HJ) DNA during genetic recombination and DNA repair, while the RuvA-RuvB complex plays an important role in the rescue of blocked DNA replication forks via replication fork reversal (RFR). RuvA specifically binds to HJ cruciform DNA, conferring on it an open structure. The RuvB hexamer acts as an ATP-dependent pump, pulling dsDNA into and through the RuvAB complex. HJ branch migration allows RuvC to scan DNA until it finds its consensus sequence, where it cleaves and resolves the cruciform DNA.</text>
</comment>
<keyword evidence="5 6" id="KW-0234">DNA repair</keyword>
<dbReference type="InterPro" id="IPR013849">
    <property type="entry name" value="DNA_helicase_Holl-junc_RuvA_I"/>
</dbReference>
<dbReference type="InterPro" id="IPR000085">
    <property type="entry name" value="RuvA"/>
</dbReference>
<evidence type="ECO:0000259" key="8">
    <source>
        <dbReference type="SMART" id="SM00278"/>
    </source>
</evidence>
<dbReference type="Gene3D" id="1.10.150.20">
    <property type="entry name" value="5' to 3' exonuclease, C-terminal subdomain"/>
    <property type="match status" value="1"/>
</dbReference>
<dbReference type="AlphaFoldDB" id="A0A1B0ZHN4"/>
<dbReference type="PATRIC" id="fig|1630135.4.peg.943"/>
<keyword evidence="3 6" id="KW-0238">DNA-binding</keyword>
<dbReference type="GO" id="GO:0048476">
    <property type="term" value="C:Holliday junction resolvase complex"/>
    <property type="evidence" value="ECO:0007669"/>
    <property type="project" value="UniProtKB-UniRule"/>
</dbReference>
<evidence type="ECO:0000256" key="3">
    <source>
        <dbReference type="ARBA" id="ARBA00023125"/>
    </source>
</evidence>
<evidence type="ECO:0000256" key="7">
    <source>
        <dbReference type="SAM" id="MobiDB-lite"/>
    </source>
</evidence>
<dbReference type="Pfam" id="PF07499">
    <property type="entry name" value="RuvA_C"/>
    <property type="match status" value="1"/>
</dbReference>